<feature type="transmembrane region" description="Helical" evidence="1">
    <location>
        <begin position="192"/>
        <end position="219"/>
    </location>
</feature>
<feature type="transmembrane region" description="Helical" evidence="1">
    <location>
        <begin position="358"/>
        <end position="381"/>
    </location>
</feature>
<gene>
    <name evidence="2" type="ORF">P5673_000722</name>
</gene>
<reference evidence="2" key="2">
    <citation type="journal article" date="2023" name="Science">
        <title>Genomic signatures of disease resistance in endangered staghorn corals.</title>
        <authorList>
            <person name="Vollmer S.V."/>
            <person name="Selwyn J.D."/>
            <person name="Despard B.A."/>
            <person name="Roesel C.L."/>
        </authorList>
    </citation>
    <scope>NUCLEOTIDE SEQUENCE</scope>
    <source>
        <strain evidence="2">K2</strain>
    </source>
</reference>
<dbReference type="Proteomes" id="UP001249851">
    <property type="component" value="Unassembled WGS sequence"/>
</dbReference>
<dbReference type="InterPro" id="IPR052187">
    <property type="entry name" value="MFSD1"/>
</dbReference>
<dbReference type="PANTHER" id="PTHR23512">
    <property type="entry name" value="MAJOR FACILITATOR SUPERFAMILY DOMAIN-CONTAINING PROTEIN 1"/>
    <property type="match status" value="1"/>
</dbReference>
<dbReference type="AlphaFoldDB" id="A0AAD9R7Z5"/>
<feature type="transmembrane region" description="Helical" evidence="1">
    <location>
        <begin position="240"/>
        <end position="266"/>
    </location>
</feature>
<name>A0AAD9R7Z5_ACRCE</name>
<organism evidence="2 3">
    <name type="scientific">Acropora cervicornis</name>
    <name type="common">Staghorn coral</name>
    <dbReference type="NCBI Taxonomy" id="6130"/>
    <lineage>
        <taxon>Eukaryota</taxon>
        <taxon>Metazoa</taxon>
        <taxon>Cnidaria</taxon>
        <taxon>Anthozoa</taxon>
        <taxon>Hexacorallia</taxon>
        <taxon>Scleractinia</taxon>
        <taxon>Astrocoeniina</taxon>
        <taxon>Acroporidae</taxon>
        <taxon>Acropora</taxon>
    </lineage>
</organism>
<evidence type="ECO:0000256" key="1">
    <source>
        <dbReference type="SAM" id="Phobius"/>
    </source>
</evidence>
<dbReference type="SUPFAM" id="SSF103473">
    <property type="entry name" value="MFS general substrate transporter"/>
    <property type="match status" value="1"/>
</dbReference>
<feature type="transmembrane region" description="Helical" evidence="1">
    <location>
        <begin position="159"/>
        <end position="180"/>
    </location>
</feature>
<keyword evidence="1" id="KW-0472">Membrane</keyword>
<sequence length="453" mass="49310">MPSVLQNTFTLPLHPNDTLKNCITIDGKRSERMHLNGTDCTSGLGLTETQYNLLYSVYAWTWYLVVFIFVPGWDFLVCCWIILQGKSLHDVSFVFIGEAVAWDSGAIADAMDLLLGGGGAVVVTMGFLYRVGDIGGDSSHNALNSGNGSLIMWFKDKELAFSFGCILAFSRLASGLNFFLTESFEEKYDLHWTLWGGAILCGFGCVCAIITSILDAIGLQQMEEMTELKIDSKNMRLTDVKYFSSTFWLLASCLMFFYVGLFPFIADASKKTSAYIVGSVYLTPLVLGPVMGLIVDMFGRRGILIFICAVQTVPVYGILAFAPRVHPLVSTVWLGFIYSVAAAALWPSVPLIVDQASVGTALGITSSIQMIGTGVANVIVGKILDLIVSGDKWKYVMIFFLANSLACGGILNHFTRSRGDALINSHTNTYGSVSTAGYTNKDALLYDSSTSIN</sequence>
<feature type="transmembrane region" description="Helical" evidence="1">
    <location>
        <begin position="328"/>
        <end position="346"/>
    </location>
</feature>
<evidence type="ECO:0000313" key="2">
    <source>
        <dbReference type="EMBL" id="KAK2574540.1"/>
    </source>
</evidence>
<evidence type="ECO:0000313" key="3">
    <source>
        <dbReference type="Proteomes" id="UP001249851"/>
    </source>
</evidence>
<dbReference type="PANTHER" id="PTHR23512:SF5">
    <property type="entry name" value="MAJOR FACILITATOR SUPERFAMILY DOMAIN-CONTAINING PROTEIN 1"/>
    <property type="match status" value="1"/>
</dbReference>
<keyword evidence="3" id="KW-1185">Reference proteome</keyword>
<comment type="caution">
    <text evidence="2">The sequence shown here is derived from an EMBL/GenBank/DDBJ whole genome shotgun (WGS) entry which is preliminary data.</text>
</comment>
<keyword evidence="1" id="KW-0812">Transmembrane</keyword>
<accession>A0AAD9R7Z5</accession>
<feature type="transmembrane region" description="Helical" evidence="1">
    <location>
        <begin position="393"/>
        <end position="414"/>
    </location>
</feature>
<dbReference type="EMBL" id="JARQWQ010000001">
    <property type="protein sequence ID" value="KAK2574540.1"/>
    <property type="molecule type" value="Genomic_DNA"/>
</dbReference>
<feature type="transmembrane region" description="Helical" evidence="1">
    <location>
        <begin position="302"/>
        <end position="322"/>
    </location>
</feature>
<proteinExistence type="predicted"/>
<keyword evidence="1" id="KW-1133">Transmembrane helix</keyword>
<feature type="transmembrane region" description="Helical" evidence="1">
    <location>
        <begin position="272"/>
        <end position="295"/>
    </location>
</feature>
<dbReference type="InterPro" id="IPR036259">
    <property type="entry name" value="MFS_trans_sf"/>
</dbReference>
<feature type="transmembrane region" description="Helical" evidence="1">
    <location>
        <begin position="60"/>
        <end position="83"/>
    </location>
</feature>
<reference evidence="2" key="1">
    <citation type="journal article" date="2023" name="G3 (Bethesda)">
        <title>Whole genome assembly and annotation of the endangered Caribbean coral Acropora cervicornis.</title>
        <authorList>
            <person name="Selwyn J.D."/>
            <person name="Vollmer S.V."/>
        </authorList>
    </citation>
    <scope>NUCLEOTIDE SEQUENCE</scope>
    <source>
        <strain evidence="2">K2</strain>
    </source>
</reference>
<dbReference type="Gene3D" id="1.20.1250.20">
    <property type="entry name" value="MFS general substrate transporter like domains"/>
    <property type="match status" value="1"/>
</dbReference>
<protein>
    <submittedName>
        <fullName evidence="2">Major facilitator superfamily domain-containing protein 1</fullName>
    </submittedName>
</protein>